<evidence type="ECO:0000256" key="1">
    <source>
        <dbReference type="SAM" id="Phobius"/>
    </source>
</evidence>
<reference evidence="2 3" key="1">
    <citation type="submission" date="2021-03" db="EMBL/GenBank/DDBJ databases">
        <title>Genomic Encyclopedia of Type Strains, Phase IV (KMG-IV): sequencing the most valuable type-strain genomes for metagenomic binning, comparative biology and taxonomic classification.</title>
        <authorList>
            <person name="Goeker M."/>
        </authorList>
    </citation>
    <scope>NUCLEOTIDE SEQUENCE [LARGE SCALE GENOMIC DNA]</scope>
    <source>
        <strain evidence="2 3">DSM 27512</strain>
    </source>
</reference>
<gene>
    <name evidence="2" type="ORF">J2Z35_000188</name>
</gene>
<proteinExistence type="predicted"/>
<name>A0ABS4KF49_9FIRM</name>
<keyword evidence="2" id="KW-0282">Flagellum</keyword>
<organism evidence="2 3">
    <name type="scientific">Acetoanaerobium pronyense</name>
    <dbReference type="NCBI Taxonomy" id="1482736"/>
    <lineage>
        <taxon>Bacteria</taxon>
        <taxon>Bacillati</taxon>
        <taxon>Bacillota</taxon>
        <taxon>Clostridia</taxon>
        <taxon>Peptostreptococcales</taxon>
        <taxon>Filifactoraceae</taxon>
        <taxon>Acetoanaerobium</taxon>
    </lineage>
</organism>
<keyword evidence="3" id="KW-1185">Reference proteome</keyword>
<keyword evidence="1" id="KW-0812">Transmembrane</keyword>
<dbReference type="RefSeq" id="WP_209658399.1">
    <property type="nucleotide sequence ID" value="NZ_JAGGLI010000001.1"/>
</dbReference>
<dbReference type="EMBL" id="JAGGLI010000001">
    <property type="protein sequence ID" value="MBP2026399.1"/>
    <property type="molecule type" value="Genomic_DNA"/>
</dbReference>
<protein>
    <submittedName>
        <fullName evidence="2">Flagellar motility protein MotE (MotC chaperone)</fullName>
    </submittedName>
</protein>
<dbReference type="Proteomes" id="UP001314903">
    <property type="component" value="Unassembled WGS sequence"/>
</dbReference>
<accession>A0ABS4KF49</accession>
<keyword evidence="1" id="KW-0472">Membrane</keyword>
<keyword evidence="2" id="KW-0969">Cilium</keyword>
<keyword evidence="2" id="KW-0966">Cell projection</keyword>
<keyword evidence="1" id="KW-1133">Transmembrane helix</keyword>
<comment type="caution">
    <text evidence="2">The sequence shown here is derived from an EMBL/GenBank/DDBJ whole genome shotgun (WGS) entry which is preliminary data.</text>
</comment>
<evidence type="ECO:0000313" key="2">
    <source>
        <dbReference type="EMBL" id="MBP2026399.1"/>
    </source>
</evidence>
<sequence>MVNDELLNPNDIEESSRFGAIKTALLVVLGLLLIGLIATGILYFTNEDVKSFVNNAAAKVGISTSEKSEVESDTRVKELASFYLAMDEQRASERLYSLKQEDSKLYERILSSMMAENSAKAARIRDNISLSEMEQDVLKREYELMISEQDQDLRTMASHYKSLGIKGATLAIERELSATMDFKTVAITLERIDAPTTAKILYHMNTAYSTEIEYNFGADYSKAVSKEIDKYIEQRRQSESLASIYEEMKPDLAAVELQNQQNFNLDKAGLIFSRMNYMAAAQILSHFEDESYVSKVVEKIKELEDLDIIFEGSFSKAVSESVKVLKQYDEDVTTLATSYTRMAPADLADIIDNLTENPSAFKEYQIDDARVFRITEKEMTIEVLKRMRPVLVGQVLSELRNTDKVEKAALLSREIGIPEP</sequence>
<feature type="transmembrane region" description="Helical" evidence="1">
    <location>
        <begin position="24"/>
        <end position="44"/>
    </location>
</feature>
<evidence type="ECO:0000313" key="3">
    <source>
        <dbReference type="Proteomes" id="UP001314903"/>
    </source>
</evidence>